<dbReference type="PANTHER" id="PTHR36050">
    <property type="entry name" value="O-FUCOSYLTRANSFERASE 30"/>
    <property type="match status" value="1"/>
</dbReference>
<organism evidence="2 3">
    <name type="scientific">Ilex paraguariensis</name>
    <name type="common">yerba mate</name>
    <dbReference type="NCBI Taxonomy" id="185542"/>
    <lineage>
        <taxon>Eukaryota</taxon>
        <taxon>Viridiplantae</taxon>
        <taxon>Streptophyta</taxon>
        <taxon>Embryophyta</taxon>
        <taxon>Tracheophyta</taxon>
        <taxon>Spermatophyta</taxon>
        <taxon>Magnoliopsida</taxon>
        <taxon>eudicotyledons</taxon>
        <taxon>Gunneridae</taxon>
        <taxon>Pentapetalae</taxon>
        <taxon>asterids</taxon>
        <taxon>campanulids</taxon>
        <taxon>Aquifoliales</taxon>
        <taxon>Aquifoliaceae</taxon>
        <taxon>Ilex</taxon>
    </lineage>
</organism>
<protein>
    <submittedName>
        <fullName evidence="2">Uncharacterized protein</fullName>
    </submittedName>
</protein>
<comment type="caution">
    <text evidence="2">The sequence shown here is derived from an EMBL/GenBank/DDBJ whole genome shotgun (WGS) entry which is preliminary data.</text>
</comment>
<dbReference type="AlphaFoldDB" id="A0ABC8U3V8"/>
<proteinExistence type="predicted"/>
<keyword evidence="3" id="KW-1185">Reference proteome</keyword>
<name>A0ABC8U3V8_9AQUA</name>
<dbReference type="Proteomes" id="UP001642360">
    <property type="component" value="Unassembled WGS sequence"/>
</dbReference>
<evidence type="ECO:0000313" key="2">
    <source>
        <dbReference type="EMBL" id="CAK9174585.1"/>
    </source>
</evidence>
<accession>A0ABC8U3V8</accession>
<feature type="region of interest" description="Disordered" evidence="1">
    <location>
        <begin position="11"/>
        <end position="32"/>
    </location>
</feature>
<dbReference type="PANTHER" id="PTHR36050:SF1">
    <property type="entry name" value="O-FUCOSYLTRANSFERASE 30"/>
    <property type="match status" value="1"/>
</dbReference>
<evidence type="ECO:0000256" key="1">
    <source>
        <dbReference type="SAM" id="MobiDB-lite"/>
    </source>
</evidence>
<sequence length="102" mass="11301">MHNSLRIHILPPQAHSHCPQQPPGNHATGLNPLPRPFLFHVFSANSRSSQPSQSQPLQCSSQQEAQGEKFLRYAPHSGFSNQLSEFKNILIGAAQCCDEETL</sequence>
<evidence type="ECO:0000313" key="3">
    <source>
        <dbReference type="Proteomes" id="UP001642360"/>
    </source>
</evidence>
<feature type="region of interest" description="Disordered" evidence="1">
    <location>
        <begin position="44"/>
        <end position="65"/>
    </location>
</feature>
<dbReference type="EMBL" id="CAUOFW020006391">
    <property type="protein sequence ID" value="CAK9174585.1"/>
    <property type="molecule type" value="Genomic_DNA"/>
</dbReference>
<reference evidence="2 3" key="1">
    <citation type="submission" date="2024-02" db="EMBL/GenBank/DDBJ databases">
        <authorList>
            <person name="Vignale AGUSTIN F."/>
            <person name="Sosa J E."/>
            <person name="Modenutti C."/>
        </authorList>
    </citation>
    <scope>NUCLEOTIDE SEQUENCE [LARGE SCALE GENOMIC DNA]</scope>
</reference>
<feature type="compositionally biased region" description="Low complexity" evidence="1">
    <location>
        <begin position="48"/>
        <end position="63"/>
    </location>
</feature>
<gene>
    <name evidence="2" type="ORF">ILEXP_LOCUS44335</name>
</gene>